<gene>
    <name evidence="10" type="ORF">QE109_06155</name>
</gene>
<evidence type="ECO:0000256" key="8">
    <source>
        <dbReference type="ARBA" id="ARBA00022801"/>
    </source>
</evidence>
<reference evidence="10 11" key="1">
    <citation type="submission" date="2023-04" db="EMBL/GenBank/DDBJ databases">
        <title>Fusibacter bizertensis strain WBS, isolated from littoral bottom sediments of the Arctic seas - biochemical and genomic analysis.</title>
        <authorList>
            <person name="Brioukhanov A.L."/>
        </authorList>
    </citation>
    <scope>NUCLEOTIDE SEQUENCE [LARGE SCALE GENOMIC DNA]</scope>
    <source>
        <strain evidence="10 11">WBS</strain>
    </source>
</reference>
<comment type="cofactor">
    <cofactor evidence="2">
        <name>Mg(2+)</name>
        <dbReference type="ChEBI" id="CHEBI:18420"/>
    </cofactor>
</comment>
<sequence length="409" mass="46027">MQDLKLKKYAELLVKTGINLKKDQILVVRSPIECAEFAREIAEIGFEAGAKDVVISWSDEIYSRIRYLKASEELFDEFPSWQKEFYLSYVRQDAAFLSISASDPENFKDVDPVRIQKFSRAFNAEVSEYRDRLMNNENVWCVASVPTPAWAKKVFPDLSESEAVDKLWDAIYASVRVNEEDPVAAWNEHKLALKKQMNYLNQMNFKSLHYTNDLGTDLHIELPEGHLWLGGSDLTPDGHEFIANMPTEEVFTAPKRDGVNGRVVSSMPLNFNGSLIDGFELTFKDGKVVDFSAKVGYEQLKRLLETDEGSSYLGEVALVQYDSPISNMGILFYNTLFDENASCHLALGKAYPVCLKGGENMDADSLSAHGINNSMTHEDFMVGTQDLSIVGITQTGEKIQIFKDGNFAL</sequence>
<keyword evidence="8" id="KW-0378">Hydrolase</keyword>
<name>A0ABT6NBC2_9FIRM</name>
<dbReference type="SUPFAM" id="SSF144052">
    <property type="entry name" value="Thermophilic metalloprotease-like"/>
    <property type="match status" value="1"/>
</dbReference>
<evidence type="ECO:0000256" key="3">
    <source>
        <dbReference type="ARBA" id="ARBA00001947"/>
    </source>
</evidence>
<dbReference type="InterPro" id="IPR035097">
    <property type="entry name" value="M29_N-terminal"/>
</dbReference>
<accession>A0ABT6NBC2</accession>
<dbReference type="RefSeq" id="WP_281093539.1">
    <property type="nucleotide sequence ID" value="NZ_JARYZI010000003.1"/>
</dbReference>
<dbReference type="Pfam" id="PF02073">
    <property type="entry name" value="Peptidase_M29"/>
    <property type="match status" value="1"/>
</dbReference>
<evidence type="ECO:0000256" key="4">
    <source>
        <dbReference type="ARBA" id="ARBA00008236"/>
    </source>
</evidence>
<evidence type="ECO:0000256" key="7">
    <source>
        <dbReference type="ARBA" id="ARBA00022723"/>
    </source>
</evidence>
<keyword evidence="11" id="KW-1185">Reference proteome</keyword>
<comment type="cofactor">
    <cofactor evidence="1">
        <name>Co(2+)</name>
        <dbReference type="ChEBI" id="CHEBI:48828"/>
    </cofactor>
</comment>
<comment type="similarity">
    <text evidence="4">Belongs to the peptidase M29 family.</text>
</comment>
<keyword evidence="6" id="KW-0645">Protease</keyword>
<organism evidence="10 11">
    <name type="scientific">Fusibacter bizertensis</name>
    <dbReference type="NCBI Taxonomy" id="1488331"/>
    <lineage>
        <taxon>Bacteria</taxon>
        <taxon>Bacillati</taxon>
        <taxon>Bacillota</taxon>
        <taxon>Clostridia</taxon>
        <taxon>Eubacteriales</taxon>
        <taxon>Eubacteriales Family XII. Incertae Sedis</taxon>
        <taxon>Fusibacter</taxon>
    </lineage>
</organism>
<keyword evidence="7" id="KW-0479">Metal-binding</keyword>
<evidence type="ECO:0000256" key="1">
    <source>
        <dbReference type="ARBA" id="ARBA00001941"/>
    </source>
</evidence>
<evidence type="ECO:0000313" key="11">
    <source>
        <dbReference type="Proteomes" id="UP001158045"/>
    </source>
</evidence>
<dbReference type="PANTHER" id="PTHR34448">
    <property type="entry name" value="AMINOPEPTIDASE"/>
    <property type="match status" value="1"/>
</dbReference>
<dbReference type="Gene3D" id="3.40.1830.10">
    <property type="entry name" value="Thermophilic metalloprotease (M29)"/>
    <property type="match status" value="1"/>
</dbReference>
<protein>
    <submittedName>
        <fullName evidence="10">Aminopeptidase</fullName>
    </submittedName>
</protein>
<dbReference type="PRINTS" id="PR00919">
    <property type="entry name" value="THERMOPTASE"/>
</dbReference>
<dbReference type="Proteomes" id="UP001158045">
    <property type="component" value="Unassembled WGS sequence"/>
</dbReference>
<comment type="cofactor">
    <cofactor evidence="3">
        <name>Zn(2+)</name>
        <dbReference type="ChEBI" id="CHEBI:29105"/>
    </cofactor>
</comment>
<comment type="caution">
    <text evidence="10">The sequence shown here is derived from an EMBL/GenBank/DDBJ whole genome shotgun (WGS) entry which is preliminary data.</text>
</comment>
<dbReference type="GO" id="GO:0004177">
    <property type="term" value="F:aminopeptidase activity"/>
    <property type="evidence" value="ECO:0007669"/>
    <property type="project" value="UniProtKB-KW"/>
</dbReference>
<dbReference type="PANTHER" id="PTHR34448:SF3">
    <property type="entry name" value="AMINOPEPTIDASE AMPS"/>
    <property type="match status" value="1"/>
</dbReference>
<dbReference type="EMBL" id="JARYZI010000003">
    <property type="protein sequence ID" value="MDH8677720.1"/>
    <property type="molecule type" value="Genomic_DNA"/>
</dbReference>
<evidence type="ECO:0000313" key="10">
    <source>
        <dbReference type="EMBL" id="MDH8677720.1"/>
    </source>
</evidence>
<evidence type="ECO:0000256" key="9">
    <source>
        <dbReference type="ARBA" id="ARBA00023049"/>
    </source>
</evidence>
<evidence type="ECO:0000256" key="6">
    <source>
        <dbReference type="ARBA" id="ARBA00022670"/>
    </source>
</evidence>
<evidence type="ECO:0000256" key="2">
    <source>
        <dbReference type="ARBA" id="ARBA00001946"/>
    </source>
</evidence>
<keyword evidence="5 10" id="KW-0031">Aminopeptidase</keyword>
<dbReference type="InterPro" id="IPR052170">
    <property type="entry name" value="M29_Exopeptidase"/>
</dbReference>
<proteinExistence type="inferred from homology"/>
<dbReference type="InterPro" id="IPR000787">
    <property type="entry name" value="Peptidase_M29"/>
</dbReference>
<evidence type="ECO:0000256" key="5">
    <source>
        <dbReference type="ARBA" id="ARBA00022438"/>
    </source>
</evidence>
<keyword evidence="9" id="KW-0482">Metalloprotease</keyword>